<feature type="region of interest" description="Disordered" evidence="2">
    <location>
        <begin position="1"/>
        <end position="26"/>
    </location>
</feature>
<evidence type="ECO:0000259" key="3">
    <source>
        <dbReference type="Pfam" id="PF23231"/>
    </source>
</evidence>
<protein>
    <recommendedName>
        <fullName evidence="3">Pre-mRNA-splicing factor Syf1/CRNKL1-like C-terminal HAT-repeats domain-containing protein</fullName>
    </recommendedName>
</protein>
<accession>A0A8S9LBF2</accession>
<dbReference type="SUPFAM" id="SSF48452">
    <property type="entry name" value="TPR-like"/>
    <property type="match status" value="1"/>
</dbReference>
<gene>
    <name evidence="4" type="ORF">F2Q70_00025640</name>
</gene>
<evidence type="ECO:0000256" key="1">
    <source>
        <dbReference type="ARBA" id="ARBA00022737"/>
    </source>
</evidence>
<feature type="domain" description="Pre-mRNA-splicing factor Syf1/CRNKL1-like C-terminal HAT-repeats" evidence="3">
    <location>
        <begin position="211"/>
        <end position="255"/>
    </location>
</feature>
<feature type="compositionally biased region" description="Basic and acidic residues" evidence="2">
    <location>
        <begin position="425"/>
        <end position="442"/>
    </location>
</feature>
<dbReference type="InterPro" id="IPR055430">
    <property type="entry name" value="HAT_Syf1_CNRKL1_C"/>
</dbReference>
<dbReference type="InterPro" id="IPR011990">
    <property type="entry name" value="TPR-like_helical_dom_sf"/>
</dbReference>
<keyword evidence="1" id="KW-0677">Repeat</keyword>
<name>A0A8S9LBF2_BRACR</name>
<sequence length="536" mass="60280">MRRHIRVQGSSIGGSKKTMGGYCSKSENENEENMRIEMGMPQIMNYAFLLEENNYFEDALNVENKAGVGESFFEYDVSMVILPLFPLFSAHKQLADLQEEKEELNKAGFPEDKMASLERQLMAPIFLENHILLLRSGDMRRHIRVQGSSIGGSKKTMGGYWSKSENENEENMHIEMGMPQIILNYAFLLEENNYFEDALKVEDKARAGESFFEYDVSMGQPDADRTLYLQYTKLEEDYGLAKRAMKVYGKATKKVILPLFPLFSAHKQLFVLNFENPFVEEKKELNKAGFPEDEMASLERQLMAPMSATVTPKDGERQLGFVSSGVILKSGMPQIMNYAFLLEENNYFEDALNVENKAGVGESFFEYDVSMVILPLFPLFSAHKQLADLQEEKEELNKAGFPEDKMASLERQLMAPMSATVTPKDGGRQLGKREEDGKKAEEGGENSAAKALGDFAAVSIVFSSQATEEKEELNKAGFPEDEMTSLEMQLMAPMSAKVTPKDGRRQLGFVSAGVISKSGENQGKPVTENREYVELL</sequence>
<evidence type="ECO:0000256" key="2">
    <source>
        <dbReference type="SAM" id="MobiDB-lite"/>
    </source>
</evidence>
<evidence type="ECO:0000313" key="4">
    <source>
        <dbReference type="EMBL" id="KAF2602708.1"/>
    </source>
</evidence>
<dbReference type="AlphaFoldDB" id="A0A8S9LBF2"/>
<feature type="region of interest" description="Disordered" evidence="2">
    <location>
        <begin position="417"/>
        <end position="448"/>
    </location>
</feature>
<organism evidence="4">
    <name type="scientific">Brassica cretica</name>
    <name type="common">Mustard</name>
    <dbReference type="NCBI Taxonomy" id="69181"/>
    <lineage>
        <taxon>Eukaryota</taxon>
        <taxon>Viridiplantae</taxon>
        <taxon>Streptophyta</taxon>
        <taxon>Embryophyta</taxon>
        <taxon>Tracheophyta</taxon>
        <taxon>Spermatophyta</taxon>
        <taxon>Magnoliopsida</taxon>
        <taxon>eudicotyledons</taxon>
        <taxon>Gunneridae</taxon>
        <taxon>Pentapetalae</taxon>
        <taxon>rosids</taxon>
        <taxon>malvids</taxon>
        <taxon>Brassicales</taxon>
        <taxon>Brassicaceae</taxon>
        <taxon>Brassiceae</taxon>
        <taxon>Brassica</taxon>
    </lineage>
</organism>
<reference evidence="4" key="1">
    <citation type="submission" date="2019-12" db="EMBL/GenBank/DDBJ databases">
        <title>Genome sequencing and annotation of Brassica cretica.</title>
        <authorList>
            <person name="Studholme D.J."/>
            <person name="Sarris P.F."/>
        </authorList>
    </citation>
    <scope>NUCLEOTIDE SEQUENCE</scope>
    <source>
        <strain evidence="4">PFS-102/07</strain>
        <tissue evidence="4">Leaf</tissue>
    </source>
</reference>
<proteinExistence type="predicted"/>
<comment type="caution">
    <text evidence="4">The sequence shown here is derived from an EMBL/GenBank/DDBJ whole genome shotgun (WGS) entry which is preliminary data.</text>
</comment>
<dbReference type="Pfam" id="PF23231">
    <property type="entry name" value="HAT_Syf1_CNRKL1_C"/>
    <property type="match status" value="1"/>
</dbReference>
<dbReference type="EMBL" id="QGKY02000094">
    <property type="protein sequence ID" value="KAF2602708.1"/>
    <property type="molecule type" value="Genomic_DNA"/>
</dbReference>